<comment type="function">
    <text evidence="4">Flagellin is the subunit protein which polymerizes to form the filaments of archaeal flagella.</text>
</comment>
<organism evidence="6 7">
    <name type="scientific">Methanolobus profundi</name>
    <dbReference type="NCBI Taxonomy" id="487685"/>
    <lineage>
        <taxon>Archaea</taxon>
        <taxon>Methanobacteriati</taxon>
        <taxon>Methanobacteriota</taxon>
        <taxon>Stenosarchaea group</taxon>
        <taxon>Methanomicrobia</taxon>
        <taxon>Methanosarcinales</taxon>
        <taxon>Methanosarcinaceae</taxon>
        <taxon>Methanolobus</taxon>
    </lineage>
</organism>
<keyword evidence="6" id="KW-0969">Cilium</keyword>
<sequence>MYILDINKKHLPDTKAQIGIGTLIIFIAMVLVAAVAAAVLIQTSGVLQQEAQATGKQATKEVSSNLMVHKIEGYRAKNSSTDMATTLDLIKITMGLNAASEPVDLKEVVISITDGYRTNNLVYAGNTNSRAPSPEFEGNMSGISTTNATANLEKLLTETSTLGDAEINVTYVNSQVYFTVDNIRDEDDSFSQIHPVLTTGDLVVVYVSTASQSSVNTGYTTLRSINVSSTLRSSGLNLEPRATVNMVLTPEAGASANADFILPTTYGSNEMVQLYP</sequence>
<dbReference type="PANTHER" id="PTHR35903:SF1">
    <property type="entry name" value="FLAGELLIN B1"/>
    <property type="match status" value="1"/>
</dbReference>
<dbReference type="NCBIfam" id="TIGR02537">
    <property type="entry name" value="arch_flag_Nterm"/>
    <property type="match status" value="1"/>
</dbReference>
<evidence type="ECO:0000256" key="3">
    <source>
        <dbReference type="ARBA" id="ARBA00022440"/>
    </source>
</evidence>
<dbReference type="GO" id="GO:0097588">
    <property type="term" value="P:archaeal or bacterial-type flagellum-dependent cell motility"/>
    <property type="evidence" value="ECO:0007669"/>
    <property type="project" value="InterPro"/>
</dbReference>
<keyword evidence="3 4" id="KW-0974">Archaeal flagellum</keyword>
<evidence type="ECO:0000313" key="6">
    <source>
        <dbReference type="EMBL" id="SFM19784.1"/>
    </source>
</evidence>
<accession>A0A1I4NW66</accession>
<evidence type="ECO:0000256" key="2">
    <source>
        <dbReference type="ARBA" id="ARBA00010256"/>
    </source>
</evidence>
<dbReference type="InterPro" id="IPR002774">
    <property type="entry name" value="Flagellin_arc-type"/>
</dbReference>
<dbReference type="RefSeq" id="WP_091932172.1">
    <property type="nucleotide sequence ID" value="NZ_FOUJ01000001.1"/>
</dbReference>
<evidence type="ECO:0000256" key="1">
    <source>
        <dbReference type="ARBA" id="ARBA00004618"/>
    </source>
</evidence>
<dbReference type="OrthoDB" id="102632at2157"/>
<reference evidence="7" key="1">
    <citation type="submission" date="2016-10" db="EMBL/GenBank/DDBJ databases">
        <authorList>
            <person name="Varghese N."/>
            <person name="Submissions S."/>
        </authorList>
    </citation>
    <scope>NUCLEOTIDE SEQUENCE [LARGE SCALE GENOMIC DNA]</scope>
    <source>
        <strain evidence="7">Mob M</strain>
    </source>
</reference>
<dbReference type="STRING" id="487685.SAMN04488696_0301"/>
<dbReference type="GO" id="GO:0005198">
    <property type="term" value="F:structural molecule activity"/>
    <property type="evidence" value="ECO:0007669"/>
    <property type="project" value="InterPro"/>
</dbReference>
<dbReference type="Pfam" id="PF01917">
    <property type="entry name" value="Flagellin_arch-type"/>
    <property type="match status" value="1"/>
</dbReference>
<keyword evidence="6" id="KW-0966">Cell projection</keyword>
<comment type="subcellular location">
    <subcellularLocation>
        <location evidence="1 4">Archaeal flagellum</location>
    </subcellularLocation>
</comment>
<evidence type="ECO:0000256" key="4">
    <source>
        <dbReference type="RuleBase" id="RU361282"/>
    </source>
</evidence>
<dbReference type="PANTHER" id="PTHR35903">
    <property type="entry name" value="FLAGELLIN B1"/>
    <property type="match status" value="1"/>
</dbReference>
<dbReference type="EMBL" id="FOUJ01000001">
    <property type="protein sequence ID" value="SFM19784.1"/>
    <property type="molecule type" value="Genomic_DNA"/>
</dbReference>
<dbReference type="Proteomes" id="UP000198535">
    <property type="component" value="Unassembled WGS sequence"/>
</dbReference>
<keyword evidence="6" id="KW-0282">Flagellum</keyword>
<name>A0A1I4NW66_9EURY</name>
<keyword evidence="5" id="KW-0812">Transmembrane</keyword>
<keyword evidence="7" id="KW-1185">Reference proteome</keyword>
<dbReference type="AlphaFoldDB" id="A0A1I4NW66"/>
<keyword evidence="5" id="KW-0472">Membrane</keyword>
<dbReference type="GO" id="GO:0097589">
    <property type="term" value="C:archaeal-type flagellum"/>
    <property type="evidence" value="ECO:0007669"/>
    <property type="project" value="UniProtKB-SubCell"/>
</dbReference>
<feature type="transmembrane region" description="Helical" evidence="5">
    <location>
        <begin position="20"/>
        <end position="41"/>
    </location>
</feature>
<evidence type="ECO:0000256" key="5">
    <source>
        <dbReference type="SAM" id="Phobius"/>
    </source>
</evidence>
<proteinExistence type="inferred from homology"/>
<protein>
    <recommendedName>
        <fullName evidence="4">Flagellin</fullName>
    </recommendedName>
</protein>
<dbReference type="InterPro" id="IPR013373">
    <property type="entry name" value="Flagellin/pilin_N_arc"/>
</dbReference>
<gene>
    <name evidence="6" type="ORF">SAMN04488696_0301</name>
</gene>
<evidence type="ECO:0000313" key="7">
    <source>
        <dbReference type="Proteomes" id="UP000198535"/>
    </source>
</evidence>
<keyword evidence="5" id="KW-1133">Transmembrane helix</keyword>
<comment type="similarity">
    <text evidence="2 4">Belongs to the archaeal flagellin family.</text>
</comment>